<protein>
    <submittedName>
        <fullName evidence="1">Uncharacterized protein</fullName>
    </submittedName>
</protein>
<dbReference type="EMBL" id="GGEC01067800">
    <property type="protein sequence ID" value="MBX48284.1"/>
    <property type="molecule type" value="Transcribed_RNA"/>
</dbReference>
<accession>A0A2P2P0N5</accession>
<dbReference type="AlphaFoldDB" id="A0A2P2P0N5"/>
<evidence type="ECO:0000313" key="1">
    <source>
        <dbReference type="EMBL" id="MBX48284.1"/>
    </source>
</evidence>
<sequence>MWFLITNATHDLKKEKKKGQILTNISSIQEICHTKGNYRIYFTRQCLCVTCKI</sequence>
<name>A0A2P2P0N5_RHIMU</name>
<reference evidence="1" key="1">
    <citation type="submission" date="2018-02" db="EMBL/GenBank/DDBJ databases">
        <title>Rhizophora mucronata_Transcriptome.</title>
        <authorList>
            <person name="Meera S.P."/>
            <person name="Sreeshan A."/>
            <person name="Augustine A."/>
        </authorList>
    </citation>
    <scope>NUCLEOTIDE SEQUENCE</scope>
    <source>
        <tissue evidence="1">Leaf</tissue>
    </source>
</reference>
<proteinExistence type="predicted"/>
<organism evidence="1">
    <name type="scientific">Rhizophora mucronata</name>
    <name type="common">Asiatic mangrove</name>
    <dbReference type="NCBI Taxonomy" id="61149"/>
    <lineage>
        <taxon>Eukaryota</taxon>
        <taxon>Viridiplantae</taxon>
        <taxon>Streptophyta</taxon>
        <taxon>Embryophyta</taxon>
        <taxon>Tracheophyta</taxon>
        <taxon>Spermatophyta</taxon>
        <taxon>Magnoliopsida</taxon>
        <taxon>eudicotyledons</taxon>
        <taxon>Gunneridae</taxon>
        <taxon>Pentapetalae</taxon>
        <taxon>rosids</taxon>
        <taxon>fabids</taxon>
        <taxon>Malpighiales</taxon>
        <taxon>Rhizophoraceae</taxon>
        <taxon>Rhizophora</taxon>
    </lineage>
</organism>